<reference evidence="4 5" key="1">
    <citation type="submission" date="2015-03" db="EMBL/GenBank/DDBJ databases">
        <title>Luteipulveratus halotolerans sp. nov., a novel actinobacterium (Dermacoccaceae) from Sarawak, Malaysia.</title>
        <authorList>
            <person name="Juboi H."/>
            <person name="Basik A."/>
            <person name="Shamsul S.S."/>
            <person name="Arnold P."/>
            <person name="Schmitt E.K."/>
            <person name="Sanglier J.-J."/>
            <person name="Yeo T."/>
        </authorList>
    </citation>
    <scope>NUCLEOTIDE SEQUENCE [LARGE SCALE GENOMIC DNA]</scope>
    <source>
        <strain evidence="4 5">MN07-A0370</strain>
    </source>
</reference>
<evidence type="ECO:0000256" key="1">
    <source>
        <dbReference type="ARBA" id="ARBA00022603"/>
    </source>
</evidence>
<sequence length="226" mass="24196">MTAEQPPREWQQQADVWAGEAIAAGEPTAWFERLYAAGRDGTVTMPWDRDDAHPLLADWLAGQDSPATGARAVVIGCGLGADAERLAQLGYGTTAFDLSESAVATAVARNPGSQVDYVVADLLDPPTAWHQAFDLVVEIYTVQAVPVSMREAMTRAVTDLVAPGGTLVAIQAVHEDGDDDGPPFPLTRAQIDAFADGTGLKMVDLEQRTHPANPSVQLWQAHLRRS</sequence>
<dbReference type="Pfam" id="PF05724">
    <property type="entry name" value="TPMT"/>
    <property type="match status" value="1"/>
</dbReference>
<dbReference type="PANTHER" id="PTHR43861">
    <property type="entry name" value="TRANS-ACONITATE 2-METHYLTRANSFERASE-RELATED"/>
    <property type="match status" value="1"/>
</dbReference>
<keyword evidence="2" id="KW-0808">Transferase</keyword>
<evidence type="ECO:0000256" key="2">
    <source>
        <dbReference type="ARBA" id="ARBA00022679"/>
    </source>
</evidence>
<dbReference type="AlphaFoldDB" id="A0A0K1JKC0"/>
<dbReference type="GO" id="GO:0008757">
    <property type="term" value="F:S-adenosylmethionine-dependent methyltransferase activity"/>
    <property type="evidence" value="ECO:0007669"/>
    <property type="project" value="InterPro"/>
</dbReference>
<dbReference type="OrthoDB" id="189743at2"/>
<protein>
    <recommendedName>
        <fullName evidence="6">SAM-dependent methyltransferase</fullName>
    </recommendedName>
</protein>
<dbReference type="Proteomes" id="UP000066480">
    <property type="component" value="Chromosome"/>
</dbReference>
<evidence type="ECO:0008006" key="6">
    <source>
        <dbReference type="Google" id="ProtNLM"/>
    </source>
</evidence>
<dbReference type="KEGG" id="lmoi:VV02_17035"/>
<dbReference type="Gene3D" id="3.40.50.150">
    <property type="entry name" value="Vaccinia Virus protein VP39"/>
    <property type="match status" value="1"/>
</dbReference>
<organism evidence="4 5">
    <name type="scientific">Luteipulveratus mongoliensis</name>
    <dbReference type="NCBI Taxonomy" id="571913"/>
    <lineage>
        <taxon>Bacteria</taxon>
        <taxon>Bacillati</taxon>
        <taxon>Actinomycetota</taxon>
        <taxon>Actinomycetes</taxon>
        <taxon>Micrococcales</taxon>
        <taxon>Dermacoccaceae</taxon>
        <taxon>Luteipulveratus</taxon>
    </lineage>
</organism>
<evidence type="ECO:0000256" key="3">
    <source>
        <dbReference type="ARBA" id="ARBA00022691"/>
    </source>
</evidence>
<keyword evidence="5" id="KW-1185">Reference proteome</keyword>
<dbReference type="GO" id="GO:0032259">
    <property type="term" value="P:methylation"/>
    <property type="evidence" value="ECO:0007669"/>
    <property type="project" value="UniProtKB-KW"/>
</dbReference>
<evidence type="ECO:0000313" key="4">
    <source>
        <dbReference type="EMBL" id="AKU17162.1"/>
    </source>
</evidence>
<keyword evidence="3" id="KW-0949">S-adenosyl-L-methionine</keyword>
<gene>
    <name evidence="4" type="ORF">VV02_17035</name>
</gene>
<dbReference type="EMBL" id="CP011112">
    <property type="protein sequence ID" value="AKU17162.1"/>
    <property type="molecule type" value="Genomic_DNA"/>
</dbReference>
<keyword evidence="1" id="KW-0489">Methyltransferase</keyword>
<dbReference type="PATRIC" id="fig|571913.6.peg.3455"/>
<proteinExistence type="predicted"/>
<name>A0A0K1JKC0_9MICO</name>
<dbReference type="InterPro" id="IPR029063">
    <property type="entry name" value="SAM-dependent_MTases_sf"/>
</dbReference>
<evidence type="ECO:0000313" key="5">
    <source>
        <dbReference type="Proteomes" id="UP000066480"/>
    </source>
</evidence>
<dbReference type="CDD" id="cd02440">
    <property type="entry name" value="AdoMet_MTases"/>
    <property type="match status" value="1"/>
</dbReference>
<dbReference type="RefSeq" id="WP_083450244.1">
    <property type="nucleotide sequence ID" value="NZ_CP011112.1"/>
</dbReference>
<dbReference type="InterPro" id="IPR008854">
    <property type="entry name" value="TPMT"/>
</dbReference>
<accession>A0A0K1JKC0</accession>
<dbReference type="SUPFAM" id="SSF53335">
    <property type="entry name" value="S-adenosyl-L-methionine-dependent methyltransferases"/>
    <property type="match status" value="1"/>
</dbReference>
<dbReference type="PANTHER" id="PTHR43861:SF3">
    <property type="entry name" value="PUTATIVE (AFU_ORTHOLOGUE AFUA_2G14390)-RELATED"/>
    <property type="match status" value="1"/>
</dbReference>
<dbReference type="STRING" id="571913.VV02_17035"/>
<dbReference type="PROSITE" id="PS51585">
    <property type="entry name" value="SAM_MT_TPMT"/>
    <property type="match status" value="1"/>
</dbReference>